<organism evidence="1 2">
    <name type="scientific">Periconia macrospinosa</name>
    <dbReference type="NCBI Taxonomy" id="97972"/>
    <lineage>
        <taxon>Eukaryota</taxon>
        <taxon>Fungi</taxon>
        <taxon>Dikarya</taxon>
        <taxon>Ascomycota</taxon>
        <taxon>Pezizomycotina</taxon>
        <taxon>Dothideomycetes</taxon>
        <taxon>Pleosporomycetidae</taxon>
        <taxon>Pleosporales</taxon>
        <taxon>Massarineae</taxon>
        <taxon>Periconiaceae</taxon>
        <taxon>Periconia</taxon>
    </lineage>
</organism>
<dbReference type="AlphaFoldDB" id="A0A2V1E3D1"/>
<evidence type="ECO:0000313" key="1">
    <source>
        <dbReference type="EMBL" id="PVI03700.1"/>
    </source>
</evidence>
<sequence length="110" mass="12709">LYLPDTKRVDLSRRVQHRLAVSYDETHHIHCHTHCHTHCDFIIDPENSVSIVFDKQNYFIHTMYRDHAAGLAVMNSTLLASSADSEMKESQSSFGTGYVRVMTSKPWHHL</sequence>
<protein>
    <submittedName>
        <fullName evidence="1">Uncharacterized protein</fullName>
    </submittedName>
</protein>
<keyword evidence="2" id="KW-1185">Reference proteome</keyword>
<evidence type="ECO:0000313" key="2">
    <source>
        <dbReference type="Proteomes" id="UP000244855"/>
    </source>
</evidence>
<proteinExistence type="predicted"/>
<accession>A0A2V1E3D1</accession>
<dbReference type="Proteomes" id="UP000244855">
    <property type="component" value="Unassembled WGS sequence"/>
</dbReference>
<feature type="non-terminal residue" evidence="1">
    <location>
        <position position="1"/>
    </location>
</feature>
<dbReference type="STRING" id="97972.A0A2V1E3D1"/>
<dbReference type="EMBL" id="KZ805328">
    <property type="protein sequence ID" value="PVI03700.1"/>
    <property type="molecule type" value="Genomic_DNA"/>
</dbReference>
<gene>
    <name evidence="1" type="ORF">DM02DRAFT_695942</name>
</gene>
<name>A0A2V1E3D1_9PLEO</name>
<reference evidence="1 2" key="1">
    <citation type="journal article" date="2018" name="Sci. Rep.">
        <title>Comparative genomics provides insights into the lifestyle and reveals functional heterogeneity of dark septate endophytic fungi.</title>
        <authorList>
            <person name="Knapp D.G."/>
            <person name="Nemeth J.B."/>
            <person name="Barry K."/>
            <person name="Hainaut M."/>
            <person name="Henrissat B."/>
            <person name="Johnson J."/>
            <person name="Kuo A."/>
            <person name="Lim J.H.P."/>
            <person name="Lipzen A."/>
            <person name="Nolan M."/>
            <person name="Ohm R.A."/>
            <person name="Tamas L."/>
            <person name="Grigoriev I.V."/>
            <person name="Spatafora J.W."/>
            <person name="Nagy L.G."/>
            <person name="Kovacs G.M."/>
        </authorList>
    </citation>
    <scope>NUCLEOTIDE SEQUENCE [LARGE SCALE GENOMIC DNA]</scope>
    <source>
        <strain evidence="1 2">DSE2036</strain>
    </source>
</reference>